<dbReference type="OrthoDB" id="4206571at2759"/>
<feature type="compositionally biased region" description="Polar residues" evidence="1">
    <location>
        <begin position="56"/>
        <end position="69"/>
    </location>
</feature>
<evidence type="ECO:0000256" key="1">
    <source>
        <dbReference type="SAM" id="MobiDB-lite"/>
    </source>
</evidence>
<dbReference type="RefSeq" id="XP_056510118.1">
    <property type="nucleotide sequence ID" value="XM_056657318.1"/>
</dbReference>
<dbReference type="AlphaFoldDB" id="A0A9W9K442"/>
<dbReference type="PANTHER" id="PTHR37540:SF10">
    <property type="entry name" value="SIGMA-70 REGION 2 FAMILY PROTEIN"/>
    <property type="match status" value="1"/>
</dbReference>
<dbReference type="Proteomes" id="UP001141434">
    <property type="component" value="Unassembled WGS sequence"/>
</dbReference>
<keyword evidence="3" id="KW-1185">Reference proteome</keyword>
<gene>
    <name evidence="2" type="ORF">NUU61_006791</name>
</gene>
<reference evidence="2" key="1">
    <citation type="submission" date="2022-11" db="EMBL/GenBank/DDBJ databases">
        <authorList>
            <person name="Petersen C."/>
        </authorList>
    </citation>
    <scope>NUCLEOTIDE SEQUENCE</scope>
    <source>
        <strain evidence="2">IBT 34128</strain>
    </source>
</reference>
<organism evidence="2 3">
    <name type="scientific">Penicillium alfredii</name>
    <dbReference type="NCBI Taxonomy" id="1506179"/>
    <lineage>
        <taxon>Eukaryota</taxon>
        <taxon>Fungi</taxon>
        <taxon>Dikarya</taxon>
        <taxon>Ascomycota</taxon>
        <taxon>Pezizomycotina</taxon>
        <taxon>Eurotiomycetes</taxon>
        <taxon>Eurotiomycetidae</taxon>
        <taxon>Eurotiales</taxon>
        <taxon>Aspergillaceae</taxon>
        <taxon>Penicillium</taxon>
    </lineage>
</organism>
<evidence type="ECO:0008006" key="4">
    <source>
        <dbReference type="Google" id="ProtNLM"/>
    </source>
</evidence>
<feature type="compositionally biased region" description="Low complexity" evidence="1">
    <location>
        <begin position="19"/>
        <end position="33"/>
    </location>
</feature>
<dbReference type="EMBL" id="JAPMSZ010000009">
    <property type="protein sequence ID" value="KAJ5091921.1"/>
    <property type="molecule type" value="Genomic_DNA"/>
</dbReference>
<dbReference type="GeneID" id="81396487"/>
<feature type="region of interest" description="Disordered" evidence="1">
    <location>
        <begin position="1"/>
        <end position="116"/>
    </location>
</feature>
<sequence>MSENERQLADSRRAPPTVPLLGSSEPGASGPSGNDSQASLQAKRRRRPADAKSQPRKNQSFYFVDSTSSSKEKRAHVMRHHVQEKKKQRKLSHDPSFSKPGVNHTQPVRTGSGNDAELEAEAPLNSAQESSANKDSSLQIRFSAVRPYSQPTVPVQIGSPITMMDASRKDPFASLPFMYDREDLELVDYWTNKLTYWSGPNTYLKNQIFRTAMGHPLSFQAVVLSYCARWKGQLYGITDSTEIRRHVDRSRRLIDDASAGSMSVNEDDLAMALAGMALQEERFGSKPVAQTYATRAVQIIRPRTGFNMPVEAFLQYVRYIMTPVTVTIKPADRRWLVTFLRGAEDLMREHNSPEYSLRAPRRHDAFQMESPLFSLLSSGPRPSQVPQASRMYVVRDSTTQEVSRTAALIYITAALWDFQDSPNKTNRFLLYLDTIVRQHHLDRHPACETLLWVLLEEGYEADLRDPERGWSTGELLKTHKQLRPDLQFQFNEILMNFLSLRAPIRGINVFEEALQADCAQSMAANTITASNP</sequence>
<proteinExistence type="predicted"/>
<feature type="compositionally biased region" description="Polar residues" evidence="1">
    <location>
        <begin position="103"/>
        <end position="113"/>
    </location>
</feature>
<comment type="caution">
    <text evidence="2">The sequence shown here is derived from an EMBL/GenBank/DDBJ whole genome shotgun (WGS) entry which is preliminary data.</text>
</comment>
<feature type="compositionally biased region" description="Basic and acidic residues" evidence="1">
    <location>
        <begin position="1"/>
        <end position="13"/>
    </location>
</feature>
<feature type="compositionally biased region" description="Basic residues" evidence="1">
    <location>
        <begin position="73"/>
        <end position="90"/>
    </location>
</feature>
<accession>A0A9W9K442</accession>
<reference evidence="2" key="2">
    <citation type="journal article" date="2023" name="IMA Fungus">
        <title>Comparative genomic study of the Penicillium genus elucidates a diverse pangenome and 15 lateral gene transfer events.</title>
        <authorList>
            <person name="Petersen C."/>
            <person name="Sorensen T."/>
            <person name="Nielsen M.R."/>
            <person name="Sondergaard T.E."/>
            <person name="Sorensen J.L."/>
            <person name="Fitzpatrick D.A."/>
            <person name="Frisvad J.C."/>
            <person name="Nielsen K.L."/>
        </authorList>
    </citation>
    <scope>NUCLEOTIDE SEQUENCE</scope>
    <source>
        <strain evidence="2">IBT 34128</strain>
    </source>
</reference>
<protein>
    <recommendedName>
        <fullName evidence="4">Transcription factor domain-containing protein</fullName>
    </recommendedName>
</protein>
<evidence type="ECO:0000313" key="2">
    <source>
        <dbReference type="EMBL" id="KAJ5091921.1"/>
    </source>
</evidence>
<dbReference type="PANTHER" id="PTHR37540">
    <property type="entry name" value="TRANSCRIPTION FACTOR (ACR-2), PUTATIVE-RELATED-RELATED"/>
    <property type="match status" value="1"/>
</dbReference>
<evidence type="ECO:0000313" key="3">
    <source>
        <dbReference type="Proteomes" id="UP001141434"/>
    </source>
</evidence>
<name>A0A9W9K442_9EURO</name>